<protein>
    <submittedName>
        <fullName evidence="1">Uncharacterized protein</fullName>
    </submittedName>
</protein>
<organism evidence="1 2">
    <name type="scientific">Saccharopolyspora phatthalungensis</name>
    <dbReference type="NCBI Taxonomy" id="664693"/>
    <lineage>
        <taxon>Bacteria</taxon>
        <taxon>Bacillati</taxon>
        <taxon>Actinomycetota</taxon>
        <taxon>Actinomycetes</taxon>
        <taxon>Pseudonocardiales</taxon>
        <taxon>Pseudonocardiaceae</taxon>
        <taxon>Saccharopolyspora</taxon>
    </lineage>
</organism>
<name>A0A840QJK8_9PSEU</name>
<dbReference type="Proteomes" id="UP000584374">
    <property type="component" value="Unassembled WGS sequence"/>
</dbReference>
<proteinExistence type="predicted"/>
<dbReference type="EMBL" id="JACHIW010000002">
    <property type="protein sequence ID" value="MBB5159259.1"/>
    <property type="molecule type" value="Genomic_DNA"/>
</dbReference>
<sequence length="50" mass="5520">MNAKTDTSSEPPRCPLAQLDPYLRLLDELLNSTRRSLTSGCQDVTVIGSR</sequence>
<comment type="caution">
    <text evidence="1">The sequence shown here is derived from an EMBL/GenBank/DDBJ whole genome shotgun (WGS) entry which is preliminary data.</text>
</comment>
<reference evidence="1 2" key="1">
    <citation type="submission" date="2020-08" db="EMBL/GenBank/DDBJ databases">
        <title>Sequencing the genomes of 1000 actinobacteria strains.</title>
        <authorList>
            <person name="Klenk H.-P."/>
        </authorList>
    </citation>
    <scope>NUCLEOTIDE SEQUENCE [LARGE SCALE GENOMIC DNA]</scope>
    <source>
        <strain evidence="1 2">DSM 45584</strain>
    </source>
</reference>
<dbReference type="AlphaFoldDB" id="A0A840QJK8"/>
<accession>A0A840QJK8</accession>
<evidence type="ECO:0000313" key="1">
    <source>
        <dbReference type="EMBL" id="MBB5159259.1"/>
    </source>
</evidence>
<evidence type="ECO:0000313" key="2">
    <source>
        <dbReference type="Proteomes" id="UP000584374"/>
    </source>
</evidence>
<keyword evidence="2" id="KW-1185">Reference proteome</keyword>
<gene>
    <name evidence="1" type="ORF">BJ970_006858</name>
</gene>
<dbReference type="RefSeq" id="WP_184731562.1">
    <property type="nucleotide sequence ID" value="NZ_JACHIW010000002.1"/>
</dbReference>